<dbReference type="GO" id="GO:0042803">
    <property type="term" value="F:protein homodimerization activity"/>
    <property type="evidence" value="ECO:0007669"/>
    <property type="project" value="InterPro"/>
</dbReference>
<evidence type="ECO:0000313" key="14">
    <source>
        <dbReference type="EMBL" id="HGY57044.1"/>
    </source>
</evidence>
<dbReference type="GO" id="GO:0051082">
    <property type="term" value="F:unfolded protein binding"/>
    <property type="evidence" value="ECO:0007669"/>
    <property type="project" value="TreeGrafter"/>
</dbReference>
<keyword evidence="6 10" id="KW-0143">Chaperone</keyword>
<dbReference type="InterPro" id="IPR013805">
    <property type="entry name" value="GrpE_CC"/>
</dbReference>
<protein>
    <recommendedName>
        <fullName evidence="8 10">Protein GrpE</fullName>
    </recommendedName>
    <alternativeName>
        <fullName evidence="9 10">HSP-70 cofactor</fullName>
    </alternativeName>
</protein>
<evidence type="ECO:0000256" key="4">
    <source>
        <dbReference type="ARBA" id="ARBA00022490"/>
    </source>
</evidence>
<keyword evidence="4 10" id="KW-0963">Cytoplasm</keyword>
<feature type="compositionally biased region" description="Basic and acidic residues" evidence="13">
    <location>
        <begin position="1"/>
        <end position="12"/>
    </location>
</feature>
<name>A0A7V4U3D8_CALAY</name>
<feature type="region of interest" description="Disordered" evidence="13">
    <location>
        <begin position="1"/>
        <end position="65"/>
    </location>
</feature>
<dbReference type="GO" id="GO:0000774">
    <property type="term" value="F:adenyl-nucleotide exchange factor activity"/>
    <property type="evidence" value="ECO:0007669"/>
    <property type="project" value="InterPro"/>
</dbReference>
<dbReference type="Gene3D" id="2.30.22.10">
    <property type="entry name" value="Head domain of nucleotide exchange factor GrpE"/>
    <property type="match status" value="1"/>
</dbReference>
<evidence type="ECO:0000256" key="11">
    <source>
        <dbReference type="RuleBase" id="RU000639"/>
    </source>
</evidence>
<comment type="similarity">
    <text evidence="2 10 12">Belongs to the GrpE family.</text>
</comment>
<dbReference type="FunFam" id="2.30.22.10:FF:000001">
    <property type="entry name" value="Protein GrpE"/>
    <property type="match status" value="1"/>
</dbReference>
<dbReference type="SUPFAM" id="SSF58014">
    <property type="entry name" value="Coiled-coil domain of nucleotide exchange factor GrpE"/>
    <property type="match status" value="1"/>
</dbReference>
<comment type="subunit">
    <text evidence="3 10">Homodimer.</text>
</comment>
<dbReference type="PROSITE" id="PS01071">
    <property type="entry name" value="GRPE"/>
    <property type="match status" value="1"/>
</dbReference>
<dbReference type="PANTHER" id="PTHR21237:SF23">
    <property type="entry name" value="GRPE PROTEIN HOMOLOG, MITOCHONDRIAL"/>
    <property type="match status" value="1"/>
</dbReference>
<comment type="caution">
    <text evidence="14">The sequence shown here is derived from an EMBL/GenBank/DDBJ whole genome shotgun (WGS) entry which is preliminary data.</text>
</comment>
<comment type="subcellular location">
    <subcellularLocation>
        <location evidence="1 10">Cytoplasm</location>
    </subcellularLocation>
</comment>
<evidence type="ECO:0000256" key="13">
    <source>
        <dbReference type="SAM" id="MobiDB-lite"/>
    </source>
</evidence>
<dbReference type="GO" id="GO:0005737">
    <property type="term" value="C:cytoplasm"/>
    <property type="evidence" value="ECO:0007669"/>
    <property type="project" value="UniProtKB-SubCell"/>
</dbReference>
<organism evidence="14">
    <name type="scientific">Caldithrix abyssi</name>
    <dbReference type="NCBI Taxonomy" id="187145"/>
    <lineage>
        <taxon>Bacteria</taxon>
        <taxon>Pseudomonadati</taxon>
        <taxon>Calditrichota</taxon>
        <taxon>Calditrichia</taxon>
        <taxon>Calditrichales</taxon>
        <taxon>Calditrichaceae</taxon>
        <taxon>Caldithrix</taxon>
    </lineage>
</organism>
<reference evidence="14" key="1">
    <citation type="journal article" date="2020" name="mSystems">
        <title>Genome- and Community-Level Interaction Insights into Carbon Utilization and Element Cycling Functions of Hydrothermarchaeota in Hydrothermal Sediment.</title>
        <authorList>
            <person name="Zhou Z."/>
            <person name="Liu Y."/>
            <person name="Xu W."/>
            <person name="Pan J."/>
            <person name="Luo Z.H."/>
            <person name="Li M."/>
        </authorList>
    </citation>
    <scope>NUCLEOTIDE SEQUENCE [LARGE SCALE GENOMIC DNA]</scope>
    <source>
        <strain evidence="14">HyVt-577</strain>
    </source>
</reference>
<comment type="function">
    <text evidence="7 10 11">Participates actively in the response to hyperosmotic and heat shock by preventing the aggregation of stress-denatured proteins, in association with DnaK and GrpE. It is the nucleotide exchange factor for DnaK and may function as a thermosensor. Unfolded proteins bind initially to DnaJ; upon interaction with the DnaJ-bound protein, DnaK hydrolyzes its bound ATP, resulting in the formation of a stable complex. GrpE releases ADP from DnaK; ATP binding to DnaK triggers the release of the substrate protein, thus completing the reaction cycle. Several rounds of ATP-dependent interactions between DnaJ, DnaK and GrpE are required for fully efficient folding.</text>
</comment>
<evidence type="ECO:0000256" key="10">
    <source>
        <dbReference type="HAMAP-Rule" id="MF_01151"/>
    </source>
</evidence>
<evidence type="ECO:0000256" key="9">
    <source>
        <dbReference type="ARBA" id="ARBA00076414"/>
    </source>
</evidence>
<keyword evidence="5 10" id="KW-0346">Stress response</keyword>
<gene>
    <name evidence="10 14" type="primary">grpE</name>
    <name evidence="14" type="ORF">ENK44_15150</name>
</gene>
<dbReference type="SUPFAM" id="SSF51064">
    <property type="entry name" value="Head domain of nucleotide exchange factor GrpE"/>
    <property type="match status" value="1"/>
</dbReference>
<dbReference type="NCBIfam" id="NF010738">
    <property type="entry name" value="PRK14140.1"/>
    <property type="match status" value="1"/>
</dbReference>
<proteinExistence type="inferred from homology"/>
<accession>A0A7V4U3D8</accession>
<evidence type="ECO:0000256" key="7">
    <source>
        <dbReference type="ARBA" id="ARBA00053401"/>
    </source>
</evidence>
<dbReference type="PANTHER" id="PTHR21237">
    <property type="entry name" value="GRPE PROTEIN"/>
    <property type="match status" value="1"/>
</dbReference>
<dbReference type="HAMAP" id="MF_01151">
    <property type="entry name" value="GrpE"/>
    <property type="match status" value="1"/>
</dbReference>
<dbReference type="EMBL" id="DRQG01000143">
    <property type="protein sequence ID" value="HGY57044.1"/>
    <property type="molecule type" value="Genomic_DNA"/>
</dbReference>
<sequence>MTEMDKEFKETTVIEDESSDISTEEKKKETATSSGSKKTSRSKKGKSKESGKIKELQERIHKLEQEKEQLRDQALRKMAEFDNYKRRTEKEFLSILQNASESLIVELLPVLDDFERFLEHAKKESENNQSMLEGVELIYKKLSNILEKQGLKKMETIGQEFDPEKHQALMQVESEEHESGHIVEEHLKGYTLNDKVIRHSQVLVAK</sequence>
<dbReference type="AlphaFoldDB" id="A0A7V4U3D8"/>
<evidence type="ECO:0000256" key="5">
    <source>
        <dbReference type="ARBA" id="ARBA00023016"/>
    </source>
</evidence>
<evidence type="ECO:0000256" key="6">
    <source>
        <dbReference type="ARBA" id="ARBA00023186"/>
    </source>
</evidence>
<dbReference type="PRINTS" id="PR00773">
    <property type="entry name" value="GRPEPROTEIN"/>
</dbReference>
<dbReference type="GO" id="GO:0006457">
    <property type="term" value="P:protein folding"/>
    <property type="evidence" value="ECO:0007669"/>
    <property type="project" value="InterPro"/>
</dbReference>
<dbReference type="Proteomes" id="UP000885779">
    <property type="component" value="Unassembled WGS sequence"/>
</dbReference>
<dbReference type="Pfam" id="PF01025">
    <property type="entry name" value="GrpE"/>
    <property type="match status" value="1"/>
</dbReference>
<dbReference type="InterPro" id="IPR009012">
    <property type="entry name" value="GrpE_head"/>
</dbReference>
<evidence type="ECO:0000256" key="8">
    <source>
        <dbReference type="ARBA" id="ARBA00072274"/>
    </source>
</evidence>
<feature type="compositionally biased region" description="Basic and acidic residues" evidence="13">
    <location>
        <begin position="47"/>
        <end position="65"/>
    </location>
</feature>
<evidence type="ECO:0000256" key="3">
    <source>
        <dbReference type="ARBA" id="ARBA00011738"/>
    </source>
</evidence>
<dbReference type="CDD" id="cd00446">
    <property type="entry name" value="GrpE"/>
    <property type="match status" value="1"/>
</dbReference>
<dbReference type="Gene3D" id="3.90.20.20">
    <property type="match status" value="1"/>
</dbReference>
<dbReference type="InterPro" id="IPR000740">
    <property type="entry name" value="GrpE"/>
</dbReference>
<evidence type="ECO:0000256" key="12">
    <source>
        <dbReference type="RuleBase" id="RU004478"/>
    </source>
</evidence>
<evidence type="ECO:0000256" key="1">
    <source>
        <dbReference type="ARBA" id="ARBA00004496"/>
    </source>
</evidence>
<evidence type="ECO:0000256" key="2">
    <source>
        <dbReference type="ARBA" id="ARBA00009054"/>
    </source>
</evidence>
<dbReference type="GO" id="GO:0051087">
    <property type="term" value="F:protein-folding chaperone binding"/>
    <property type="evidence" value="ECO:0007669"/>
    <property type="project" value="InterPro"/>
</dbReference>